<dbReference type="Gene3D" id="3.10.150.10">
    <property type="entry name" value="DNA Polymerase III, subunit A, domain 2"/>
    <property type="match status" value="1"/>
</dbReference>
<keyword evidence="4" id="KW-0808">Transferase</keyword>
<dbReference type="InterPro" id="IPR022637">
    <property type="entry name" value="DNA_polIII_beta_cen"/>
</dbReference>
<dbReference type="GO" id="GO:0006271">
    <property type="term" value="P:DNA strand elongation involved in DNA replication"/>
    <property type="evidence" value="ECO:0007669"/>
    <property type="project" value="TreeGrafter"/>
</dbReference>
<evidence type="ECO:0000313" key="10">
    <source>
        <dbReference type="EMBL" id="ADD93596.1"/>
    </source>
</evidence>
<evidence type="ECO:0000256" key="1">
    <source>
        <dbReference type="ARBA" id="ARBA00004496"/>
    </source>
</evidence>
<dbReference type="EMBL" id="GU942988">
    <property type="protein sequence ID" value="ADD93596.1"/>
    <property type="molecule type" value="Genomic_DNA"/>
</dbReference>
<dbReference type="PANTHER" id="PTHR30478">
    <property type="entry name" value="DNA POLYMERASE III SUBUNIT BETA"/>
    <property type="match status" value="1"/>
</dbReference>
<dbReference type="PANTHER" id="PTHR30478:SF0">
    <property type="entry name" value="BETA SLIDING CLAMP"/>
    <property type="match status" value="1"/>
</dbReference>
<comment type="similarity">
    <text evidence="2">Belongs to the beta sliding clamp family.</text>
</comment>
<keyword evidence="6" id="KW-0235">DNA replication</keyword>
<evidence type="ECO:0000256" key="3">
    <source>
        <dbReference type="ARBA" id="ARBA00022490"/>
    </source>
</evidence>
<comment type="subcellular location">
    <subcellularLocation>
        <location evidence="1">Cytoplasm</location>
    </subcellularLocation>
</comment>
<proteinExistence type="inferred from homology"/>
<keyword evidence="3" id="KW-0963">Cytoplasm</keyword>
<keyword evidence="5" id="KW-0548">Nucleotidyltransferase</keyword>
<accession>D6PCZ5</accession>
<dbReference type="GO" id="GO:0008408">
    <property type="term" value="F:3'-5' exonuclease activity"/>
    <property type="evidence" value="ECO:0007669"/>
    <property type="project" value="InterPro"/>
</dbReference>
<name>D6PCZ5_9BACT</name>
<feature type="domain" description="DNA polymerase III beta sliding clamp central" evidence="9">
    <location>
        <begin position="20"/>
        <end position="133"/>
    </location>
</feature>
<keyword evidence="8" id="KW-0238">DNA-binding</keyword>
<dbReference type="InterPro" id="IPR046938">
    <property type="entry name" value="DNA_clamp_sf"/>
</dbReference>
<evidence type="ECO:0000256" key="7">
    <source>
        <dbReference type="ARBA" id="ARBA00022932"/>
    </source>
</evidence>
<organism evidence="10">
    <name type="scientific">uncultured marine bacterium MedDCM-OCT-S04-C385</name>
    <dbReference type="NCBI Taxonomy" id="743055"/>
    <lineage>
        <taxon>Bacteria</taxon>
        <taxon>environmental samples</taxon>
    </lineage>
</organism>
<dbReference type="SUPFAM" id="SSF55979">
    <property type="entry name" value="DNA clamp"/>
    <property type="match status" value="1"/>
</dbReference>
<dbReference type="Pfam" id="PF02767">
    <property type="entry name" value="DNA_pol3_beta_2"/>
    <property type="match status" value="1"/>
</dbReference>
<reference evidence="10" key="1">
    <citation type="journal article" date="2010" name="ISME J.">
        <title>Metagenome of the Mediterranean deep chlorophyll maximum studied by direct and fosmid library 454 pyrosequencing.</title>
        <authorList>
            <person name="Ghai R."/>
            <person name="Martin-Cuadrado A.B."/>
            <person name="Molto A.G."/>
            <person name="Heredia I.G."/>
            <person name="Cabrera R."/>
            <person name="Martin J."/>
            <person name="Verdu M."/>
            <person name="Deschamps P."/>
            <person name="Moreira D."/>
            <person name="Lopez-Garcia P."/>
            <person name="Mira A."/>
            <person name="Rodriguez-Valera F."/>
        </authorList>
    </citation>
    <scope>NUCLEOTIDE SEQUENCE</scope>
</reference>
<evidence type="ECO:0000256" key="2">
    <source>
        <dbReference type="ARBA" id="ARBA00010752"/>
    </source>
</evidence>
<evidence type="ECO:0000256" key="5">
    <source>
        <dbReference type="ARBA" id="ARBA00022695"/>
    </source>
</evidence>
<dbReference type="InterPro" id="IPR001001">
    <property type="entry name" value="DNA_polIII_beta"/>
</dbReference>
<evidence type="ECO:0000259" key="9">
    <source>
        <dbReference type="Pfam" id="PF02767"/>
    </source>
</evidence>
<dbReference type="AlphaFoldDB" id="D6PCZ5"/>
<keyword evidence="7" id="KW-0239">DNA-directed DNA polymerase</keyword>
<dbReference type="Gene3D" id="3.70.10.10">
    <property type="match status" value="1"/>
</dbReference>
<dbReference type="GO" id="GO:0009360">
    <property type="term" value="C:DNA polymerase III complex"/>
    <property type="evidence" value="ECO:0007669"/>
    <property type="project" value="InterPro"/>
</dbReference>
<evidence type="ECO:0000256" key="8">
    <source>
        <dbReference type="ARBA" id="ARBA00023125"/>
    </source>
</evidence>
<dbReference type="CDD" id="cd00140">
    <property type="entry name" value="beta_clamp"/>
    <property type="match status" value="1"/>
</dbReference>
<protein>
    <recommendedName>
        <fullName evidence="9">DNA polymerase III beta sliding clamp central domain-containing protein</fullName>
    </recommendedName>
</protein>
<evidence type="ECO:0000256" key="6">
    <source>
        <dbReference type="ARBA" id="ARBA00022705"/>
    </source>
</evidence>
<dbReference type="GO" id="GO:0003887">
    <property type="term" value="F:DNA-directed DNA polymerase activity"/>
    <property type="evidence" value="ECO:0007669"/>
    <property type="project" value="UniProtKB-KW"/>
</dbReference>
<sequence length="156" mass="17138">MPASDFPSIDSADFSSSIKISSSALADMIGSTSVAMAAQDVRYYLNGCLVETKGNALCVVSTDGHRLAFTKTSIDGLKEDFRVIVPRKAVMELQKIISSNDEEITLNVSQNQINVLGSVFSFTSKLIEGNYPDYEKFFRLVMNLNLLSIKMNLIPL</sequence>
<dbReference type="GO" id="GO:0005737">
    <property type="term" value="C:cytoplasm"/>
    <property type="evidence" value="ECO:0007669"/>
    <property type="project" value="UniProtKB-SubCell"/>
</dbReference>
<evidence type="ECO:0000256" key="4">
    <source>
        <dbReference type="ARBA" id="ARBA00022679"/>
    </source>
</evidence>
<dbReference type="GO" id="GO:0003677">
    <property type="term" value="F:DNA binding"/>
    <property type="evidence" value="ECO:0007669"/>
    <property type="project" value="UniProtKB-KW"/>
</dbReference>